<dbReference type="InterPro" id="IPR008327">
    <property type="entry name" value="Sig_transdc_resp-reg_antiterm"/>
</dbReference>
<evidence type="ECO:0000313" key="3">
    <source>
        <dbReference type="Proteomes" id="UP000190675"/>
    </source>
</evidence>
<dbReference type="InterPro" id="IPR036388">
    <property type="entry name" value="WH-like_DNA-bd_sf"/>
</dbReference>
<dbReference type="OrthoDB" id="6159164at2"/>
<dbReference type="Proteomes" id="UP000190675">
    <property type="component" value="Chromosome I"/>
</dbReference>
<gene>
    <name evidence="2" type="ORF">SAMN05444169_8936</name>
</gene>
<evidence type="ECO:0000259" key="1">
    <source>
        <dbReference type="PROSITE" id="PS50921"/>
    </source>
</evidence>
<dbReference type="SUPFAM" id="SSF52172">
    <property type="entry name" value="CheY-like"/>
    <property type="match status" value="1"/>
</dbReference>
<accession>A0A1M5V5W2</accession>
<dbReference type="Gene3D" id="3.40.50.2300">
    <property type="match status" value="1"/>
</dbReference>
<dbReference type="Pfam" id="PF03861">
    <property type="entry name" value="ANTAR"/>
    <property type="match status" value="1"/>
</dbReference>
<dbReference type="InterPro" id="IPR011006">
    <property type="entry name" value="CheY-like_superfamily"/>
</dbReference>
<dbReference type="PIRSF" id="PIRSF036382">
    <property type="entry name" value="RR_antiterm"/>
    <property type="match status" value="1"/>
</dbReference>
<proteinExistence type="predicted"/>
<organism evidence="2 3">
    <name type="scientific">Bradyrhizobium erythrophlei</name>
    <dbReference type="NCBI Taxonomy" id="1437360"/>
    <lineage>
        <taxon>Bacteria</taxon>
        <taxon>Pseudomonadati</taxon>
        <taxon>Pseudomonadota</taxon>
        <taxon>Alphaproteobacteria</taxon>
        <taxon>Hyphomicrobiales</taxon>
        <taxon>Nitrobacteraceae</taxon>
        <taxon>Bradyrhizobium</taxon>
    </lineage>
</organism>
<dbReference type="InterPro" id="IPR005561">
    <property type="entry name" value="ANTAR"/>
</dbReference>
<dbReference type="Gene3D" id="1.10.10.10">
    <property type="entry name" value="Winged helix-like DNA-binding domain superfamily/Winged helix DNA-binding domain"/>
    <property type="match status" value="1"/>
</dbReference>
<dbReference type="EMBL" id="LT670818">
    <property type="protein sequence ID" value="SHH70635.1"/>
    <property type="molecule type" value="Genomic_DNA"/>
</dbReference>
<dbReference type="AlphaFoldDB" id="A0A1M5V5W2"/>
<name>A0A1M5V5W2_9BRAD</name>
<dbReference type="GO" id="GO:0003723">
    <property type="term" value="F:RNA binding"/>
    <property type="evidence" value="ECO:0007669"/>
    <property type="project" value="InterPro"/>
</dbReference>
<sequence>MTRLSPFSVRGRRALMVMRDEREISIVRRQLNRLGMTISEHDPNEESPPVEAVDVIVLDADSIPIKSEPATAWKSLAPIIALIGTETPSRLKWLLDLRPASFLVKPLRSAGLYTALVVAFDSAQRKMDEAAHLERLEDRIRSRRVVFAAVLQIMRVHALSETDAFALIRQTAMRHRTTVEQLSAEIVALGGMPNRNTRTA</sequence>
<dbReference type="Pfam" id="PF21332">
    <property type="entry name" value="AmiR_N"/>
    <property type="match status" value="1"/>
</dbReference>
<dbReference type="InterPro" id="IPR049021">
    <property type="entry name" value="AmiR_N"/>
</dbReference>
<protein>
    <submittedName>
        <fullName evidence="2">Two-component response regulator, AmiR/NasT family, consists of REC and RNA-binding antiterminator (ANTAR) domains</fullName>
    </submittedName>
</protein>
<dbReference type="PROSITE" id="PS50921">
    <property type="entry name" value="ANTAR"/>
    <property type="match status" value="1"/>
</dbReference>
<feature type="domain" description="ANTAR" evidence="1">
    <location>
        <begin position="126"/>
        <end position="187"/>
    </location>
</feature>
<evidence type="ECO:0000313" key="2">
    <source>
        <dbReference type="EMBL" id="SHH70635.1"/>
    </source>
</evidence>
<reference evidence="2 3" key="1">
    <citation type="submission" date="2016-11" db="EMBL/GenBank/DDBJ databases">
        <authorList>
            <person name="Jaros S."/>
            <person name="Januszkiewicz K."/>
            <person name="Wedrychowicz H."/>
        </authorList>
    </citation>
    <scope>NUCLEOTIDE SEQUENCE [LARGE SCALE GENOMIC DNA]</scope>
    <source>
        <strain evidence="2 3">GAS242</strain>
    </source>
</reference>
<dbReference type="SMART" id="SM01012">
    <property type="entry name" value="ANTAR"/>
    <property type="match status" value="1"/>
</dbReference>